<dbReference type="Proteomes" id="UP001060085">
    <property type="component" value="Linkage Group LG04"/>
</dbReference>
<organism evidence="1 2">
    <name type="scientific">Catharanthus roseus</name>
    <name type="common">Madagascar periwinkle</name>
    <name type="synonym">Vinca rosea</name>
    <dbReference type="NCBI Taxonomy" id="4058"/>
    <lineage>
        <taxon>Eukaryota</taxon>
        <taxon>Viridiplantae</taxon>
        <taxon>Streptophyta</taxon>
        <taxon>Embryophyta</taxon>
        <taxon>Tracheophyta</taxon>
        <taxon>Spermatophyta</taxon>
        <taxon>Magnoliopsida</taxon>
        <taxon>eudicotyledons</taxon>
        <taxon>Gunneridae</taxon>
        <taxon>Pentapetalae</taxon>
        <taxon>asterids</taxon>
        <taxon>lamiids</taxon>
        <taxon>Gentianales</taxon>
        <taxon>Apocynaceae</taxon>
        <taxon>Rauvolfioideae</taxon>
        <taxon>Vinceae</taxon>
        <taxon>Catharanthinae</taxon>
        <taxon>Catharanthus</taxon>
    </lineage>
</organism>
<proteinExistence type="predicted"/>
<name>A0ACC0B871_CATRO</name>
<keyword evidence="2" id="KW-1185">Reference proteome</keyword>
<evidence type="ECO:0000313" key="1">
    <source>
        <dbReference type="EMBL" id="KAI5668867.1"/>
    </source>
</evidence>
<evidence type="ECO:0000313" key="2">
    <source>
        <dbReference type="Proteomes" id="UP001060085"/>
    </source>
</evidence>
<dbReference type="EMBL" id="CM044704">
    <property type="protein sequence ID" value="KAI5668867.1"/>
    <property type="molecule type" value="Genomic_DNA"/>
</dbReference>
<sequence>MPIFFKIRDPTLDILNPRLQEGLNKIFSSKFKQPKFLKTNHNAFNSTIISHPPALISDPLTTAEAVLNSDDSDEHSSIADGLYCFPMLYSRADGFLRSRAF</sequence>
<accession>A0ACC0B871</accession>
<reference evidence="2" key="1">
    <citation type="journal article" date="2023" name="Nat. Plants">
        <title>Single-cell RNA sequencing provides a high-resolution roadmap for understanding the multicellular compartmentation of specialized metabolism.</title>
        <authorList>
            <person name="Sun S."/>
            <person name="Shen X."/>
            <person name="Li Y."/>
            <person name="Li Y."/>
            <person name="Wang S."/>
            <person name="Li R."/>
            <person name="Zhang H."/>
            <person name="Shen G."/>
            <person name="Guo B."/>
            <person name="Wei J."/>
            <person name="Xu J."/>
            <person name="St-Pierre B."/>
            <person name="Chen S."/>
            <person name="Sun C."/>
        </authorList>
    </citation>
    <scope>NUCLEOTIDE SEQUENCE [LARGE SCALE GENOMIC DNA]</scope>
</reference>
<gene>
    <name evidence="1" type="ORF">M9H77_18720</name>
</gene>
<protein>
    <submittedName>
        <fullName evidence="1">Uncharacterized protein</fullName>
    </submittedName>
</protein>
<comment type="caution">
    <text evidence="1">The sequence shown here is derived from an EMBL/GenBank/DDBJ whole genome shotgun (WGS) entry which is preliminary data.</text>
</comment>